<evidence type="ECO:0000313" key="7">
    <source>
        <dbReference type="Proteomes" id="UP000029120"/>
    </source>
</evidence>
<dbReference type="InterPro" id="IPR036514">
    <property type="entry name" value="SGNH_hydro_sf"/>
</dbReference>
<dbReference type="AlphaFoldDB" id="A0A087G4M0"/>
<dbReference type="Proteomes" id="UP000029120">
    <property type="component" value="Chromosome 8"/>
</dbReference>
<accession>A0A087G4M0</accession>
<keyword evidence="7" id="KW-1185">Reference proteome</keyword>
<dbReference type="OMA" id="FAVIDFY"/>
<dbReference type="GO" id="GO:0016788">
    <property type="term" value="F:hydrolase activity, acting on ester bonds"/>
    <property type="evidence" value="ECO:0007669"/>
    <property type="project" value="InterPro"/>
</dbReference>
<evidence type="ECO:0000256" key="5">
    <source>
        <dbReference type="SAM" id="SignalP"/>
    </source>
</evidence>
<dbReference type="Gramene" id="KFK24822">
    <property type="protein sequence ID" value="KFK24822"/>
    <property type="gene ID" value="AALP_AA8G029700"/>
</dbReference>
<dbReference type="InterPro" id="IPR001087">
    <property type="entry name" value="GDSL"/>
</dbReference>
<evidence type="ECO:0000256" key="4">
    <source>
        <dbReference type="ARBA" id="ARBA00023098"/>
    </source>
</evidence>
<gene>
    <name evidence="6" type="ordered locus">AALP_Aa8g029700</name>
</gene>
<dbReference type="eggNOG" id="ENOG502QU3Y">
    <property type="taxonomic scope" value="Eukaryota"/>
</dbReference>
<keyword evidence="3" id="KW-0442">Lipid degradation</keyword>
<sequence length="352" mass="39244">MDSLIKLFASLLLFFLSSLLLAGEINGVESSHHHHHHLYGPKKLFVFGDSYADTGNIKNKSQATSWKVPYGITFPRKPSGRFSDGRVSTDFLARLLRIKTPITYLFKDYAGKKRLQYGMNFAYGGTGVFNTQSTSPNMTIQIDFFEQLLGNVYSQSDLSSSLALVSVSGNDYSNYLSQNGSIAALPAFIKQVVYQTEVNLRRIHALGVKKIAVPSLQPLGCLPRYASTSFQGCNETFNALVQYHNSLLEQVVAKLNNETKQTAFAIFDYYNAFFTVFKNKGENPGSRRFETPLKPCCEGSCANVDEKGVKMYTLCDDPTSAFFWDGLHPTQEGWKSVYSVLGKNLTASLIKR</sequence>
<comment type="similarity">
    <text evidence="1">Belongs to the 'GDSL' lipolytic enzyme family.</text>
</comment>
<keyword evidence="2" id="KW-0378">Hydrolase</keyword>
<dbReference type="GO" id="GO:0016042">
    <property type="term" value="P:lipid catabolic process"/>
    <property type="evidence" value="ECO:0007669"/>
    <property type="project" value="UniProtKB-KW"/>
</dbReference>
<proteinExistence type="inferred from homology"/>
<evidence type="ECO:0000256" key="1">
    <source>
        <dbReference type="ARBA" id="ARBA00008668"/>
    </source>
</evidence>
<dbReference type="SUPFAM" id="SSF52266">
    <property type="entry name" value="SGNH hydrolase"/>
    <property type="match status" value="1"/>
</dbReference>
<name>A0A087G4M0_ARAAL</name>
<dbReference type="Gene3D" id="3.40.50.1110">
    <property type="entry name" value="SGNH hydrolase"/>
    <property type="match status" value="1"/>
</dbReference>
<feature type="chain" id="PRO_5001821552" description="GDSL esterase/lipase At5g03610-like" evidence="5">
    <location>
        <begin position="23"/>
        <end position="352"/>
    </location>
</feature>
<reference evidence="7" key="1">
    <citation type="journal article" date="2015" name="Nat. Plants">
        <title>Genome expansion of Arabis alpina linked with retrotransposition and reduced symmetric DNA methylation.</title>
        <authorList>
            <person name="Willing E.M."/>
            <person name="Rawat V."/>
            <person name="Mandakova T."/>
            <person name="Maumus F."/>
            <person name="James G.V."/>
            <person name="Nordstroem K.J."/>
            <person name="Becker C."/>
            <person name="Warthmann N."/>
            <person name="Chica C."/>
            <person name="Szarzynska B."/>
            <person name="Zytnicki M."/>
            <person name="Albani M.C."/>
            <person name="Kiefer C."/>
            <person name="Bergonzi S."/>
            <person name="Castaings L."/>
            <person name="Mateos J.L."/>
            <person name="Berns M.C."/>
            <person name="Bujdoso N."/>
            <person name="Piofczyk T."/>
            <person name="de Lorenzo L."/>
            <person name="Barrero-Sicilia C."/>
            <person name="Mateos I."/>
            <person name="Piednoel M."/>
            <person name="Hagmann J."/>
            <person name="Chen-Min-Tao R."/>
            <person name="Iglesias-Fernandez R."/>
            <person name="Schuster S.C."/>
            <person name="Alonso-Blanco C."/>
            <person name="Roudier F."/>
            <person name="Carbonero P."/>
            <person name="Paz-Ares J."/>
            <person name="Davis S.J."/>
            <person name="Pecinka A."/>
            <person name="Quesneville H."/>
            <person name="Colot V."/>
            <person name="Lysak M.A."/>
            <person name="Weigel D."/>
            <person name="Coupland G."/>
            <person name="Schneeberger K."/>
        </authorList>
    </citation>
    <scope>NUCLEOTIDE SEQUENCE [LARGE SCALE GENOMIC DNA]</scope>
    <source>
        <strain evidence="7">cv. Pajares</strain>
    </source>
</reference>
<dbReference type="PANTHER" id="PTHR46020">
    <property type="entry name" value="OSJNBB0059K02.9 PROTEIN"/>
    <property type="match status" value="1"/>
</dbReference>
<dbReference type="EMBL" id="CM002876">
    <property type="protein sequence ID" value="KFK24822.1"/>
    <property type="molecule type" value="Genomic_DNA"/>
</dbReference>
<keyword evidence="4" id="KW-0443">Lipid metabolism</keyword>
<protein>
    <recommendedName>
        <fullName evidence="8">GDSL esterase/lipase At5g03610-like</fullName>
    </recommendedName>
</protein>
<dbReference type="Pfam" id="PF00657">
    <property type="entry name" value="Lipase_GDSL"/>
    <property type="match status" value="1"/>
</dbReference>
<keyword evidence="5" id="KW-0732">Signal</keyword>
<evidence type="ECO:0000256" key="3">
    <source>
        <dbReference type="ARBA" id="ARBA00022963"/>
    </source>
</evidence>
<dbReference type="OrthoDB" id="1600564at2759"/>
<evidence type="ECO:0000256" key="2">
    <source>
        <dbReference type="ARBA" id="ARBA00022801"/>
    </source>
</evidence>
<evidence type="ECO:0008006" key="8">
    <source>
        <dbReference type="Google" id="ProtNLM"/>
    </source>
</evidence>
<dbReference type="PANTHER" id="PTHR46020:SF21">
    <property type="entry name" value="(RAPE) HYPOTHETICAL PROTEIN"/>
    <property type="match status" value="1"/>
</dbReference>
<dbReference type="InterPro" id="IPR035669">
    <property type="entry name" value="SGNH_plant_lipase-like"/>
</dbReference>
<organism evidence="6 7">
    <name type="scientific">Arabis alpina</name>
    <name type="common">Alpine rock-cress</name>
    <dbReference type="NCBI Taxonomy" id="50452"/>
    <lineage>
        <taxon>Eukaryota</taxon>
        <taxon>Viridiplantae</taxon>
        <taxon>Streptophyta</taxon>
        <taxon>Embryophyta</taxon>
        <taxon>Tracheophyta</taxon>
        <taxon>Spermatophyta</taxon>
        <taxon>Magnoliopsida</taxon>
        <taxon>eudicotyledons</taxon>
        <taxon>Gunneridae</taxon>
        <taxon>Pentapetalae</taxon>
        <taxon>rosids</taxon>
        <taxon>malvids</taxon>
        <taxon>Brassicales</taxon>
        <taxon>Brassicaceae</taxon>
        <taxon>Arabideae</taxon>
        <taxon>Arabis</taxon>
    </lineage>
</organism>
<feature type="signal peptide" evidence="5">
    <location>
        <begin position="1"/>
        <end position="22"/>
    </location>
</feature>
<dbReference type="CDD" id="cd01837">
    <property type="entry name" value="SGNH_plant_lipase_like"/>
    <property type="match status" value="1"/>
</dbReference>
<evidence type="ECO:0000313" key="6">
    <source>
        <dbReference type="EMBL" id="KFK24822.1"/>
    </source>
</evidence>